<keyword evidence="1" id="KW-0175">Coiled coil</keyword>
<feature type="coiled-coil region" evidence="1">
    <location>
        <begin position="403"/>
        <end position="430"/>
    </location>
</feature>
<organism evidence="2 3">
    <name type="scientific">Abeliophyllum distichum</name>
    <dbReference type="NCBI Taxonomy" id="126358"/>
    <lineage>
        <taxon>Eukaryota</taxon>
        <taxon>Viridiplantae</taxon>
        <taxon>Streptophyta</taxon>
        <taxon>Embryophyta</taxon>
        <taxon>Tracheophyta</taxon>
        <taxon>Spermatophyta</taxon>
        <taxon>Magnoliopsida</taxon>
        <taxon>eudicotyledons</taxon>
        <taxon>Gunneridae</taxon>
        <taxon>Pentapetalae</taxon>
        <taxon>asterids</taxon>
        <taxon>lamiids</taxon>
        <taxon>Lamiales</taxon>
        <taxon>Oleaceae</taxon>
        <taxon>Forsythieae</taxon>
        <taxon>Abeliophyllum</taxon>
    </lineage>
</organism>
<dbReference type="AlphaFoldDB" id="A0ABD1UKV4"/>
<dbReference type="Proteomes" id="UP001604336">
    <property type="component" value="Unassembled WGS sequence"/>
</dbReference>
<evidence type="ECO:0000256" key="1">
    <source>
        <dbReference type="SAM" id="Coils"/>
    </source>
</evidence>
<evidence type="ECO:0000313" key="3">
    <source>
        <dbReference type="Proteomes" id="UP001604336"/>
    </source>
</evidence>
<gene>
    <name evidence="2" type="ORF">Adt_10743</name>
</gene>
<protein>
    <recommendedName>
        <fullName evidence="4">Aminotransferase-like plant mobile domain-containing protein</fullName>
    </recommendedName>
</protein>
<comment type="caution">
    <text evidence="2">The sequence shown here is derived from an EMBL/GenBank/DDBJ whole genome shotgun (WGS) entry which is preliminary data.</text>
</comment>
<sequence length="490" mass="55544">MHGGDVFGGTFGLGMRKNDKLVDVLVVREFKRGGASDERAILENTVFEFLKPKSLKKYINVIDYALRQHFEDEWTPNQTLSAGIRTWPKSDTSFRTWHKHMIGHGPTRELFERARILDLLELTLDIPTFDLTLLSIALRFWGPNYNIFVFPLGPMSVTLRDISALTNLSLRPSISFSVTSQSPIIIGPLIVTIIKEPQSLEPLVHATEKALSPPNKSLAIVAYTLQPQYARPIVLEPEGNAQYNTHHFFVYMDFSCLALVLALVPVEMPIVEEPLHPHDKGKTPAVPEEQSETVVPHFLPKEALFLPKATDEDTDSVLRSIQALFTSWEQVKASTAQRSFSTTRPSTSSISSTKDMNALKKVMLAYTSFMDKDISRSVNIDIDKAKSTLNELSSEVMIEDFMLMSLEAEIKNIQVKIDDWNMRLASKKRNASQEIERISALMARYSEVTVDDPDMVIEELSIVDSHQHFEWSKLRCQMKFILERLYVAGQ</sequence>
<evidence type="ECO:0008006" key="4">
    <source>
        <dbReference type="Google" id="ProtNLM"/>
    </source>
</evidence>
<accession>A0ABD1UKV4</accession>
<dbReference type="EMBL" id="JBFOLK010000003">
    <property type="protein sequence ID" value="KAL2525689.1"/>
    <property type="molecule type" value="Genomic_DNA"/>
</dbReference>
<proteinExistence type="predicted"/>
<keyword evidence="3" id="KW-1185">Reference proteome</keyword>
<evidence type="ECO:0000313" key="2">
    <source>
        <dbReference type="EMBL" id="KAL2525689.1"/>
    </source>
</evidence>
<reference evidence="3" key="1">
    <citation type="submission" date="2024-07" db="EMBL/GenBank/DDBJ databases">
        <title>Two chromosome-level genome assemblies of Korean endemic species Abeliophyllum distichum and Forsythia ovata (Oleaceae).</title>
        <authorList>
            <person name="Jang H."/>
        </authorList>
    </citation>
    <scope>NUCLEOTIDE SEQUENCE [LARGE SCALE GENOMIC DNA]</scope>
</reference>
<name>A0ABD1UKV4_9LAMI</name>